<sequence length="51" mass="5872">MPFRMGARMDRRGRLVFRLSSIVIVSTGNKGTFVPISEVDALIERDLRFLF</sequence>
<dbReference type="Proteomes" id="UP000007953">
    <property type="component" value="Plasmid megaplasmid"/>
</dbReference>
<evidence type="ECO:0000313" key="2">
    <source>
        <dbReference type="Proteomes" id="UP000007953"/>
    </source>
</evidence>
<protein>
    <submittedName>
        <fullName evidence="1">Hypothethical protein</fullName>
    </submittedName>
</protein>
<dbReference type="AlphaFoldDB" id="F6G7J4"/>
<keyword evidence="1" id="KW-0614">Plasmid</keyword>
<geneLocation type="plasmid" evidence="2"/>
<reference evidence="1 2" key="1">
    <citation type="journal article" date="2011" name="J. Bacteriol.">
        <title>Complete genome sequence of the plant pathogen Ralstonia solanacearum strain Po82.</title>
        <authorList>
            <person name="Xu J."/>
            <person name="Zheng H.J."/>
            <person name="Liu L."/>
            <person name="Pan Z.C."/>
            <person name="Prior P."/>
            <person name="Tang B."/>
            <person name="Xu J.S."/>
            <person name="Zhang H."/>
            <person name="Tian Q."/>
            <person name="Zhang L.Q."/>
            <person name="Feng J."/>
        </authorList>
    </citation>
    <scope>NUCLEOTIDE SEQUENCE [LARGE SCALE GENOMIC DNA]</scope>
    <source>
        <strain evidence="2">Po82</strain>
    </source>
</reference>
<accession>F6G7J4</accession>
<proteinExistence type="predicted"/>
<gene>
    <name evidence="1" type="ordered locus">RSPO_m00356</name>
</gene>
<dbReference type="KEGG" id="rsn:RSPO_m00356"/>
<name>F6G7J4_RALS8</name>
<organism evidence="1 2">
    <name type="scientific">Ralstonia solanacearum (strain Po82)</name>
    <dbReference type="NCBI Taxonomy" id="1031711"/>
    <lineage>
        <taxon>Bacteria</taxon>
        <taxon>Pseudomonadati</taxon>
        <taxon>Pseudomonadota</taxon>
        <taxon>Betaproteobacteria</taxon>
        <taxon>Burkholderiales</taxon>
        <taxon>Burkholderiaceae</taxon>
        <taxon>Ralstonia</taxon>
        <taxon>Ralstonia solanacearum species complex</taxon>
    </lineage>
</organism>
<dbReference type="EMBL" id="CP002820">
    <property type="protein sequence ID" value="AEG70997.1"/>
    <property type="molecule type" value="Genomic_DNA"/>
</dbReference>
<evidence type="ECO:0000313" key="1">
    <source>
        <dbReference type="EMBL" id="AEG70997.1"/>
    </source>
</evidence>
<dbReference type="HOGENOM" id="CLU_3102980_0_0_4"/>